<name>A0A195EDS5_9HYME</name>
<gene>
    <name evidence="1" type="ORF">ALC57_04249</name>
</gene>
<protein>
    <recommendedName>
        <fullName evidence="3">Ig-like domain-containing protein</fullName>
    </recommendedName>
</protein>
<accession>A0A195EDS5</accession>
<sequence length="163" mass="17494">MHGKKEQDGGVYWCVARNKAGSVPSRNATLTVAGKRAPTIFFSSSPFYVRIIPGSVSDTLRGRPLVKLGTNPRETGFSPQGIPRLPDSVRVDQTDDFAKSDRLSQNESSLSLSLSLSDSIDHRAGQQLSREPAQYGLAIVAIRLTINVVPAGSIIICSRAGVD</sequence>
<evidence type="ECO:0000313" key="2">
    <source>
        <dbReference type="Proteomes" id="UP000078492"/>
    </source>
</evidence>
<dbReference type="STRING" id="471704.A0A195EDS5"/>
<dbReference type="EMBL" id="KQ979039">
    <property type="protein sequence ID" value="KYN23375.1"/>
    <property type="molecule type" value="Genomic_DNA"/>
</dbReference>
<dbReference type="InterPro" id="IPR036179">
    <property type="entry name" value="Ig-like_dom_sf"/>
</dbReference>
<dbReference type="AlphaFoldDB" id="A0A195EDS5"/>
<keyword evidence="2" id="KW-1185">Reference proteome</keyword>
<reference evidence="1 2" key="1">
    <citation type="submission" date="2015-09" db="EMBL/GenBank/DDBJ databases">
        <title>Trachymyrmex cornetzi WGS genome.</title>
        <authorList>
            <person name="Nygaard S."/>
            <person name="Hu H."/>
            <person name="Boomsma J."/>
            <person name="Zhang G."/>
        </authorList>
    </citation>
    <scope>NUCLEOTIDE SEQUENCE [LARGE SCALE GENOMIC DNA]</scope>
    <source>
        <strain evidence="1">Tcor2-1</strain>
        <tissue evidence="1">Whole body</tissue>
    </source>
</reference>
<proteinExistence type="predicted"/>
<dbReference type="SUPFAM" id="SSF48726">
    <property type="entry name" value="Immunoglobulin"/>
    <property type="match status" value="1"/>
</dbReference>
<dbReference type="Proteomes" id="UP000078492">
    <property type="component" value="Unassembled WGS sequence"/>
</dbReference>
<dbReference type="Gene3D" id="2.60.40.10">
    <property type="entry name" value="Immunoglobulins"/>
    <property type="match status" value="1"/>
</dbReference>
<organism evidence="1 2">
    <name type="scientific">Trachymyrmex cornetzi</name>
    <dbReference type="NCBI Taxonomy" id="471704"/>
    <lineage>
        <taxon>Eukaryota</taxon>
        <taxon>Metazoa</taxon>
        <taxon>Ecdysozoa</taxon>
        <taxon>Arthropoda</taxon>
        <taxon>Hexapoda</taxon>
        <taxon>Insecta</taxon>
        <taxon>Pterygota</taxon>
        <taxon>Neoptera</taxon>
        <taxon>Endopterygota</taxon>
        <taxon>Hymenoptera</taxon>
        <taxon>Apocrita</taxon>
        <taxon>Aculeata</taxon>
        <taxon>Formicoidea</taxon>
        <taxon>Formicidae</taxon>
        <taxon>Myrmicinae</taxon>
        <taxon>Trachymyrmex</taxon>
    </lineage>
</organism>
<evidence type="ECO:0000313" key="1">
    <source>
        <dbReference type="EMBL" id="KYN23375.1"/>
    </source>
</evidence>
<dbReference type="InterPro" id="IPR013783">
    <property type="entry name" value="Ig-like_fold"/>
</dbReference>
<evidence type="ECO:0008006" key="3">
    <source>
        <dbReference type="Google" id="ProtNLM"/>
    </source>
</evidence>